<dbReference type="Gene3D" id="3.40.50.300">
    <property type="entry name" value="P-loop containing nucleotide triphosphate hydrolases"/>
    <property type="match status" value="1"/>
</dbReference>
<dbReference type="PANTHER" id="PTHR32309">
    <property type="entry name" value="TYROSINE-PROTEIN KINASE"/>
    <property type="match status" value="1"/>
</dbReference>
<evidence type="ECO:0000313" key="12">
    <source>
        <dbReference type="Proteomes" id="UP001500622"/>
    </source>
</evidence>
<evidence type="ECO:0000256" key="3">
    <source>
        <dbReference type="ARBA" id="ARBA00022475"/>
    </source>
</evidence>
<feature type="domain" description="Polysaccharide chain length determinant N-terminal" evidence="10">
    <location>
        <begin position="3"/>
        <end position="91"/>
    </location>
</feature>
<gene>
    <name evidence="11" type="ORF">GCM10023169_16020</name>
</gene>
<dbReference type="InterPro" id="IPR027417">
    <property type="entry name" value="P-loop_NTPase"/>
</dbReference>
<evidence type="ECO:0000259" key="10">
    <source>
        <dbReference type="Pfam" id="PF02706"/>
    </source>
</evidence>
<feature type="transmembrane region" description="Helical" evidence="9">
    <location>
        <begin position="175"/>
        <end position="196"/>
    </location>
</feature>
<dbReference type="InterPro" id="IPR050445">
    <property type="entry name" value="Bact_polysacc_biosynth/exp"/>
</dbReference>
<evidence type="ECO:0000256" key="4">
    <source>
        <dbReference type="ARBA" id="ARBA00022692"/>
    </source>
</evidence>
<evidence type="ECO:0000313" key="11">
    <source>
        <dbReference type="EMBL" id="GAA4422102.1"/>
    </source>
</evidence>
<keyword evidence="6" id="KW-0067">ATP-binding</keyword>
<keyword evidence="7 9" id="KW-1133">Transmembrane helix</keyword>
<name>A0ABP8L4U6_9MICO</name>
<evidence type="ECO:0000256" key="2">
    <source>
        <dbReference type="ARBA" id="ARBA00006683"/>
    </source>
</evidence>
<dbReference type="PANTHER" id="PTHR32309:SF13">
    <property type="entry name" value="FERRIC ENTEROBACTIN TRANSPORT PROTEIN FEPE"/>
    <property type="match status" value="1"/>
</dbReference>
<dbReference type="CDD" id="cd05387">
    <property type="entry name" value="BY-kinase"/>
    <property type="match status" value="1"/>
</dbReference>
<feature type="transmembrane region" description="Helical" evidence="9">
    <location>
        <begin position="16"/>
        <end position="35"/>
    </location>
</feature>
<comment type="subcellular location">
    <subcellularLocation>
        <location evidence="1">Cell membrane</location>
        <topology evidence="1">Multi-pass membrane protein</topology>
    </subcellularLocation>
</comment>
<dbReference type="SUPFAM" id="SSF52540">
    <property type="entry name" value="P-loop containing nucleoside triphosphate hydrolases"/>
    <property type="match status" value="1"/>
</dbReference>
<organism evidence="11 12">
    <name type="scientific">Georgenia halophila</name>
    <dbReference type="NCBI Taxonomy" id="620889"/>
    <lineage>
        <taxon>Bacteria</taxon>
        <taxon>Bacillati</taxon>
        <taxon>Actinomycetota</taxon>
        <taxon>Actinomycetes</taxon>
        <taxon>Micrococcales</taxon>
        <taxon>Bogoriellaceae</taxon>
        <taxon>Georgenia</taxon>
    </lineage>
</organism>
<keyword evidence="12" id="KW-1185">Reference proteome</keyword>
<dbReference type="RefSeq" id="WP_345215724.1">
    <property type="nucleotide sequence ID" value="NZ_BAABGN010000006.1"/>
</dbReference>
<protein>
    <recommendedName>
        <fullName evidence="10">Polysaccharide chain length determinant N-terminal domain-containing protein</fullName>
    </recommendedName>
</protein>
<evidence type="ECO:0000256" key="7">
    <source>
        <dbReference type="ARBA" id="ARBA00022989"/>
    </source>
</evidence>
<evidence type="ECO:0000256" key="6">
    <source>
        <dbReference type="ARBA" id="ARBA00022840"/>
    </source>
</evidence>
<comment type="similarity">
    <text evidence="2">Belongs to the CpsC/CapA family.</text>
</comment>
<dbReference type="EMBL" id="BAABGN010000006">
    <property type="protein sequence ID" value="GAA4422102.1"/>
    <property type="molecule type" value="Genomic_DNA"/>
</dbReference>
<dbReference type="InterPro" id="IPR005702">
    <property type="entry name" value="Wzc-like_C"/>
</dbReference>
<dbReference type="Proteomes" id="UP001500622">
    <property type="component" value="Unassembled WGS sequence"/>
</dbReference>
<evidence type="ECO:0000256" key="5">
    <source>
        <dbReference type="ARBA" id="ARBA00022741"/>
    </source>
</evidence>
<keyword evidence="3" id="KW-1003">Cell membrane</keyword>
<proteinExistence type="inferred from homology"/>
<reference evidence="12" key="1">
    <citation type="journal article" date="2019" name="Int. J. Syst. Evol. Microbiol.">
        <title>The Global Catalogue of Microorganisms (GCM) 10K type strain sequencing project: providing services to taxonomists for standard genome sequencing and annotation.</title>
        <authorList>
            <consortium name="The Broad Institute Genomics Platform"/>
            <consortium name="The Broad Institute Genome Sequencing Center for Infectious Disease"/>
            <person name="Wu L."/>
            <person name="Ma J."/>
        </authorList>
    </citation>
    <scope>NUCLEOTIDE SEQUENCE [LARGE SCALE GENOMIC DNA]</scope>
    <source>
        <strain evidence="12">JCM 17810</strain>
    </source>
</reference>
<sequence length="465" mass="49860">MTFLEYLVLLQRRWRIWVSAVLIGVLVALTLNLLAEKQYTAMATSFVTVAEVDPAGSGEIFQGSQFAVQRMASYSALSSSPAVLDSVIEELDLDVSTRGLRQMIDVTSPAGSVLLEVSVQDTDPQRSALIANEVSHQLGAMIEELETPRGLAASTVKVTMTKPADVPVTPSSPRAVLNLLLGVVAGGSIGLVIALLRHHFDRRVKTVDDIRDVTGVMPLGSTVGSKPVERDRLAAMNYRSPEAERYRSIKATLKLTDADQEASHFAVATPTGEDETHVAANLAISWALTGAKVCLVDANLRHPTISQAFSIDTTVGLSDVLVGDVGLDTALTSREEWGVTILPAGYLPLDPADLLGSQEMELLIADLRSRFDVVIYSAGAMLDVSDAIVVARALDGVVLVVRAGKTTMEQLEACLETGRETRLTLLGTVRAGVGRRDPAARRVRAVTGDVHRTPLPDQQNARLRA</sequence>
<dbReference type="Pfam" id="PF02706">
    <property type="entry name" value="Wzz"/>
    <property type="match status" value="1"/>
</dbReference>
<evidence type="ECO:0000256" key="9">
    <source>
        <dbReference type="SAM" id="Phobius"/>
    </source>
</evidence>
<evidence type="ECO:0000256" key="8">
    <source>
        <dbReference type="ARBA" id="ARBA00023136"/>
    </source>
</evidence>
<keyword evidence="8 9" id="KW-0472">Membrane</keyword>
<accession>A0ABP8L4U6</accession>
<dbReference type="InterPro" id="IPR003856">
    <property type="entry name" value="LPS_length_determ_N"/>
</dbReference>
<keyword evidence="5" id="KW-0547">Nucleotide-binding</keyword>
<evidence type="ECO:0000256" key="1">
    <source>
        <dbReference type="ARBA" id="ARBA00004651"/>
    </source>
</evidence>
<comment type="caution">
    <text evidence="11">The sequence shown here is derived from an EMBL/GenBank/DDBJ whole genome shotgun (WGS) entry which is preliminary data.</text>
</comment>
<keyword evidence="4 9" id="KW-0812">Transmembrane</keyword>